<dbReference type="PANTHER" id="PTHR35789:SF1">
    <property type="entry name" value="SPORE GERMINATION PROTEIN B3"/>
    <property type="match status" value="1"/>
</dbReference>
<dbReference type="EMBL" id="FOXR01000019">
    <property type="protein sequence ID" value="SFQ22645.1"/>
    <property type="molecule type" value="Genomic_DNA"/>
</dbReference>
<evidence type="ECO:0000256" key="1">
    <source>
        <dbReference type="ARBA" id="ARBA00004635"/>
    </source>
</evidence>
<dbReference type="InterPro" id="IPR046953">
    <property type="entry name" value="Spore_GerAC-like_C"/>
</dbReference>
<evidence type="ECO:0000256" key="2">
    <source>
        <dbReference type="ARBA" id="ARBA00007886"/>
    </source>
</evidence>
<proteinExistence type="inferred from homology"/>
<keyword evidence="6" id="KW-0564">Palmitate</keyword>
<dbReference type="STRING" id="937334.SAMN05444406_1199"/>
<dbReference type="PANTHER" id="PTHR35789">
    <property type="entry name" value="SPORE GERMINATION PROTEIN B3"/>
    <property type="match status" value="1"/>
</dbReference>
<dbReference type="Pfam" id="PF25198">
    <property type="entry name" value="Spore_GerAC_N"/>
    <property type="match status" value="1"/>
</dbReference>
<evidence type="ECO:0000256" key="7">
    <source>
        <dbReference type="ARBA" id="ARBA00023288"/>
    </source>
</evidence>
<dbReference type="PROSITE" id="PS51257">
    <property type="entry name" value="PROKAR_LIPOPROTEIN"/>
    <property type="match status" value="1"/>
</dbReference>
<dbReference type="GO" id="GO:0016020">
    <property type="term" value="C:membrane"/>
    <property type="evidence" value="ECO:0007669"/>
    <property type="project" value="UniProtKB-SubCell"/>
</dbReference>
<evidence type="ECO:0000313" key="12">
    <source>
        <dbReference type="Proteomes" id="UP000198577"/>
    </source>
</evidence>
<evidence type="ECO:0000256" key="5">
    <source>
        <dbReference type="ARBA" id="ARBA00023136"/>
    </source>
</evidence>
<evidence type="ECO:0000259" key="10">
    <source>
        <dbReference type="Pfam" id="PF25198"/>
    </source>
</evidence>
<evidence type="ECO:0000256" key="4">
    <source>
        <dbReference type="ARBA" id="ARBA00022729"/>
    </source>
</evidence>
<evidence type="ECO:0000259" key="9">
    <source>
        <dbReference type="Pfam" id="PF05504"/>
    </source>
</evidence>
<dbReference type="Pfam" id="PF05504">
    <property type="entry name" value="Spore_GerAC"/>
    <property type="match status" value="1"/>
</dbReference>
<feature type="signal peptide" evidence="8">
    <location>
        <begin position="1"/>
        <end position="23"/>
    </location>
</feature>
<comment type="subcellular location">
    <subcellularLocation>
        <location evidence="1">Membrane</location>
        <topology evidence="1">Lipid-anchor</topology>
    </subcellularLocation>
</comment>
<dbReference type="AlphaFoldDB" id="A0A1I5WS92"/>
<keyword evidence="3" id="KW-0309">Germination</keyword>
<evidence type="ECO:0000256" key="8">
    <source>
        <dbReference type="SAM" id="SignalP"/>
    </source>
</evidence>
<organism evidence="11 12">
    <name type="scientific">Caldicoprobacter faecalis</name>
    <dbReference type="NCBI Taxonomy" id="937334"/>
    <lineage>
        <taxon>Bacteria</taxon>
        <taxon>Bacillati</taxon>
        <taxon>Bacillota</taxon>
        <taxon>Clostridia</taxon>
        <taxon>Caldicoprobacterales</taxon>
        <taxon>Caldicoprobacteraceae</taxon>
        <taxon>Caldicoprobacter</taxon>
    </lineage>
</organism>
<evidence type="ECO:0000256" key="3">
    <source>
        <dbReference type="ARBA" id="ARBA00022544"/>
    </source>
</evidence>
<dbReference type="Gene3D" id="3.30.300.210">
    <property type="entry name" value="Nutrient germinant receptor protein C, domain 3"/>
    <property type="match status" value="1"/>
</dbReference>
<keyword evidence="4 8" id="KW-0732">Signal</keyword>
<dbReference type="InterPro" id="IPR038501">
    <property type="entry name" value="Spore_GerAC_C_sf"/>
</dbReference>
<feature type="domain" description="Spore germination protein N-terminal" evidence="10">
    <location>
        <begin position="22"/>
        <end position="198"/>
    </location>
</feature>
<reference evidence="11 12" key="1">
    <citation type="submission" date="2016-10" db="EMBL/GenBank/DDBJ databases">
        <authorList>
            <person name="de Groot N.N."/>
        </authorList>
    </citation>
    <scope>NUCLEOTIDE SEQUENCE [LARGE SCALE GENOMIC DNA]</scope>
    <source>
        <strain evidence="11 12">DSM 20678</strain>
    </source>
</reference>
<dbReference type="InterPro" id="IPR057336">
    <property type="entry name" value="GerAC_N"/>
</dbReference>
<dbReference type="GO" id="GO:0009847">
    <property type="term" value="P:spore germination"/>
    <property type="evidence" value="ECO:0007669"/>
    <property type="project" value="InterPro"/>
</dbReference>
<evidence type="ECO:0000256" key="6">
    <source>
        <dbReference type="ARBA" id="ARBA00023139"/>
    </source>
</evidence>
<protein>
    <submittedName>
        <fullName evidence="11">Spore germination protein KC</fullName>
    </submittedName>
</protein>
<gene>
    <name evidence="11" type="ORF">SAMN05444406_1199</name>
</gene>
<keyword evidence="7" id="KW-0449">Lipoprotein</keyword>
<accession>A0A1I5WS92</accession>
<name>A0A1I5WS92_9FIRM</name>
<evidence type="ECO:0000313" key="11">
    <source>
        <dbReference type="EMBL" id="SFQ22645.1"/>
    </source>
</evidence>
<feature type="chain" id="PRO_5038577551" evidence="8">
    <location>
        <begin position="24"/>
        <end position="423"/>
    </location>
</feature>
<feature type="domain" description="Spore germination GerAC-like C-terminal" evidence="9">
    <location>
        <begin position="243"/>
        <end position="408"/>
    </location>
</feature>
<dbReference type="InterPro" id="IPR008844">
    <property type="entry name" value="Spore_GerAC-like"/>
</dbReference>
<dbReference type="NCBIfam" id="TIGR02887">
    <property type="entry name" value="spore_ger_x_C"/>
    <property type="match status" value="1"/>
</dbReference>
<keyword evidence="12" id="KW-1185">Reference proteome</keyword>
<dbReference type="RefSeq" id="WP_025748283.1">
    <property type="nucleotide sequence ID" value="NZ_FOXR01000019.1"/>
</dbReference>
<dbReference type="Proteomes" id="UP000198577">
    <property type="component" value="Unassembled WGS sequence"/>
</dbReference>
<sequence>MKRIFSMLLLFVMLFMLTGCYDARDVNDAAYILLIGIDRGISDKFRVTFKFPAFEAGGAQGGSGGESPGGGLSYKTLTIDAPSFNAALELANTSIPRTLNFMHAQFIVISEDIAKAGLVGEFLAPIVRNSSIRYSTRLLIAKESAAEFVELLEPFGGSDITRMCENLIKQAQETGLFADLTLYDLHDCMTSTYHQPIAVLAAVNKGENFIEKGPKWDTKYNIPGDYYAGDVPRKKGSKVELLGLAVFNGDRMVGKLTGHESRLLAMAKGNFKKGTYTIPDPKRPELNVDLEVREARRPDVKVWFEGEKPFVKLKLYLEGDIHSIQSGIHYETPEMLPIIERAFERFIKRELDKTIEKTQQLNCDVFHFGHTAVKKFATIQEWEAYDWNSRYKDAKIYTEVDFKIRRTGTMIYSSKIKYAEEDK</sequence>
<comment type="similarity">
    <text evidence="2">Belongs to the GerABKC lipoprotein family.</text>
</comment>
<keyword evidence="5" id="KW-0472">Membrane</keyword>